<evidence type="ECO:0000313" key="2">
    <source>
        <dbReference type="EMBL" id="GAB05919.1"/>
    </source>
</evidence>
<sequence length="124" mass="13042">MLFVPAGAAPYGVPMQHPAGHSCPESAGSADCAHRTELERLATLDAATIARALDDRRALYPLISGAVDQYLDLDDRADAAFAAGNSDEAMYLHQEASAWRATVTVLKQIEQHGHGAAAPMTGIA</sequence>
<keyword evidence="3" id="KW-1185">Reference proteome</keyword>
<feature type="domain" description="TY-Chap C-terminal" evidence="1">
    <location>
        <begin position="34"/>
        <end position="108"/>
    </location>
</feature>
<dbReference type="eggNOG" id="ENOG50347TU">
    <property type="taxonomic scope" value="Bacteria"/>
</dbReference>
<dbReference type="EMBL" id="BAED01000046">
    <property type="protein sequence ID" value="GAB05919.1"/>
    <property type="molecule type" value="Genomic_DNA"/>
</dbReference>
<reference evidence="2 3" key="1">
    <citation type="submission" date="2011-11" db="EMBL/GenBank/DDBJ databases">
        <title>Whole genome shotgun sequence of Gordonia amarae NBRC 15530.</title>
        <authorList>
            <person name="Takarada H."/>
            <person name="Hosoyama A."/>
            <person name="Tsuchikane K."/>
            <person name="Katsumata H."/>
            <person name="Yamazaki S."/>
            <person name="Fujita N."/>
        </authorList>
    </citation>
    <scope>NUCLEOTIDE SEQUENCE [LARGE SCALE GENOMIC DNA]</scope>
    <source>
        <strain evidence="2 3">NBRC 15530</strain>
    </source>
</reference>
<accession>G7GQP4</accession>
<dbReference type="STRING" id="1075090.GOAMR_46_00150"/>
<dbReference type="InterPro" id="IPR054342">
    <property type="entry name" value="TY-Chap_C"/>
</dbReference>
<dbReference type="Pfam" id="PF22554">
    <property type="entry name" value="Chap-C"/>
    <property type="match status" value="1"/>
</dbReference>
<comment type="caution">
    <text evidence="2">The sequence shown here is derived from an EMBL/GenBank/DDBJ whole genome shotgun (WGS) entry which is preliminary data.</text>
</comment>
<dbReference type="Proteomes" id="UP000006023">
    <property type="component" value="Unassembled WGS sequence"/>
</dbReference>
<evidence type="ECO:0000259" key="1">
    <source>
        <dbReference type="Pfam" id="PF22554"/>
    </source>
</evidence>
<protein>
    <recommendedName>
        <fullName evidence="1">TY-Chap C-terminal domain-containing protein</fullName>
    </recommendedName>
</protein>
<name>G7GQP4_9ACTN</name>
<dbReference type="AlphaFoldDB" id="G7GQP4"/>
<evidence type="ECO:0000313" key="3">
    <source>
        <dbReference type="Proteomes" id="UP000006023"/>
    </source>
</evidence>
<organism evidence="2 3">
    <name type="scientific">Gordonia amarae NBRC 15530</name>
    <dbReference type="NCBI Taxonomy" id="1075090"/>
    <lineage>
        <taxon>Bacteria</taxon>
        <taxon>Bacillati</taxon>
        <taxon>Actinomycetota</taxon>
        <taxon>Actinomycetes</taxon>
        <taxon>Mycobacteriales</taxon>
        <taxon>Gordoniaceae</taxon>
        <taxon>Gordonia</taxon>
    </lineage>
</organism>
<proteinExistence type="predicted"/>
<gene>
    <name evidence="2" type="ORF">GOAMR_46_00150</name>
</gene>